<dbReference type="InterPro" id="IPR007263">
    <property type="entry name" value="DCC1-like"/>
</dbReference>
<comment type="caution">
    <text evidence="1">The sequence shown here is derived from an EMBL/GenBank/DDBJ whole genome shotgun (WGS) entry which is preliminary data.</text>
</comment>
<organism evidence="1 2">
    <name type="scientific">Halalkalibacillus sediminis</name>
    <dbReference type="NCBI Taxonomy" id="2018042"/>
    <lineage>
        <taxon>Bacteria</taxon>
        <taxon>Bacillati</taxon>
        <taxon>Bacillota</taxon>
        <taxon>Bacilli</taxon>
        <taxon>Bacillales</taxon>
        <taxon>Bacillaceae</taxon>
        <taxon>Halalkalibacillus</taxon>
    </lineage>
</organism>
<dbReference type="RefSeq" id="WP_101330173.1">
    <property type="nucleotide sequence ID" value="NZ_PJNH01000001.1"/>
</dbReference>
<gene>
    <name evidence="1" type="ORF">CEY16_01340</name>
</gene>
<dbReference type="PANTHER" id="PTHR33639:SF2">
    <property type="entry name" value="DUF393 DOMAIN-CONTAINING PROTEIN"/>
    <property type="match status" value="1"/>
</dbReference>
<dbReference type="Proteomes" id="UP000243524">
    <property type="component" value="Unassembled WGS sequence"/>
</dbReference>
<keyword evidence="2" id="KW-1185">Reference proteome</keyword>
<accession>A0A2I0QVW0</accession>
<dbReference type="EMBL" id="PJNH01000001">
    <property type="protein sequence ID" value="PKR78429.1"/>
    <property type="molecule type" value="Genomic_DNA"/>
</dbReference>
<dbReference type="InterPro" id="IPR052927">
    <property type="entry name" value="DCC_oxidoreductase"/>
</dbReference>
<dbReference type="PANTHER" id="PTHR33639">
    <property type="entry name" value="THIOL-DISULFIDE OXIDOREDUCTASE DCC"/>
    <property type="match status" value="1"/>
</dbReference>
<name>A0A2I0QVW0_9BACI</name>
<evidence type="ECO:0000313" key="2">
    <source>
        <dbReference type="Proteomes" id="UP000243524"/>
    </source>
</evidence>
<dbReference type="AlphaFoldDB" id="A0A2I0QVW0"/>
<dbReference type="Pfam" id="PF04134">
    <property type="entry name" value="DCC1-like"/>
    <property type="match status" value="1"/>
</dbReference>
<reference evidence="1 2" key="1">
    <citation type="submission" date="2017-06" db="EMBL/GenBank/DDBJ databases">
        <title>the draft geome sequence of Illustriluteabacillus marina B3227.</title>
        <authorList>
            <person name="He R.-H."/>
            <person name="Du Z.-J."/>
        </authorList>
    </citation>
    <scope>NUCLEOTIDE SEQUENCE [LARGE SCALE GENOMIC DNA]</scope>
    <source>
        <strain evidence="1 2">B3227</strain>
    </source>
</reference>
<proteinExistence type="predicted"/>
<dbReference type="GO" id="GO:0015035">
    <property type="term" value="F:protein-disulfide reductase activity"/>
    <property type="evidence" value="ECO:0007669"/>
    <property type="project" value="InterPro"/>
</dbReference>
<protein>
    <submittedName>
        <fullName evidence="1">Thiol-disulfide oxidoreductase DCC family protein</fullName>
    </submittedName>
</protein>
<dbReference type="OrthoDB" id="9785438at2"/>
<evidence type="ECO:0000313" key="1">
    <source>
        <dbReference type="EMBL" id="PKR78429.1"/>
    </source>
</evidence>
<sequence length="131" mass="15268">MVSENKSVVFFDGVCNLCNGAVQFIIKRDKNDHFRFAALQHEFGQKITQQHNINEDSIILVKNGKVHTKSSAVLRIAGNLDGLWKLAKIFLIIPRPIRNLIYDIVAKYRYRWFGQRNECMLPSPEYKKKFL</sequence>